<evidence type="ECO:0000259" key="7">
    <source>
        <dbReference type="Pfam" id="PF04130"/>
    </source>
</evidence>
<dbReference type="Gene3D" id="1.20.120.1900">
    <property type="entry name" value="Gamma-tubulin complex, C-terminal domain"/>
    <property type="match status" value="1"/>
</dbReference>
<dbReference type="GO" id="GO:0005874">
    <property type="term" value="C:microtubule"/>
    <property type="evidence" value="ECO:0007669"/>
    <property type="project" value="UniProtKB-KW"/>
</dbReference>
<dbReference type="InterPro" id="IPR042241">
    <property type="entry name" value="GCP_C_sf"/>
</dbReference>
<feature type="compositionally biased region" description="Polar residues" evidence="6">
    <location>
        <begin position="166"/>
        <end position="178"/>
    </location>
</feature>
<dbReference type="GO" id="GO:0051011">
    <property type="term" value="F:microtubule minus-end binding"/>
    <property type="evidence" value="ECO:0007669"/>
    <property type="project" value="TreeGrafter"/>
</dbReference>
<dbReference type="Proteomes" id="UP000226192">
    <property type="component" value="Unassembled WGS sequence"/>
</dbReference>
<evidence type="ECO:0000259" key="9">
    <source>
        <dbReference type="Pfam" id="PF17681"/>
    </source>
</evidence>
<protein>
    <recommendedName>
        <fullName evidence="5">Spindle pole body component</fullName>
    </recommendedName>
</protein>
<keyword evidence="4 5" id="KW-0206">Cytoskeleton</keyword>
<gene>
    <name evidence="10" type="ORF">CDD81_5843</name>
</gene>
<comment type="caution">
    <text evidence="10">The sequence shown here is derived from an EMBL/GenBank/DDBJ whole genome shotgun (WGS) entry which is preliminary data.</text>
</comment>
<dbReference type="GO" id="GO:0000930">
    <property type="term" value="C:gamma-tubulin complex"/>
    <property type="evidence" value="ECO:0007669"/>
    <property type="project" value="TreeGrafter"/>
</dbReference>
<evidence type="ECO:0000256" key="3">
    <source>
        <dbReference type="ARBA" id="ARBA00022701"/>
    </source>
</evidence>
<dbReference type="Pfam" id="PF14609">
    <property type="entry name" value="GCP5-Mod21_N"/>
    <property type="match status" value="1"/>
</dbReference>
<dbReference type="InterPro" id="IPR059169">
    <property type="entry name" value="GCP5_N_ext"/>
</dbReference>
<dbReference type="InterPro" id="IPR041470">
    <property type="entry name" value="GCP_N"/>
</dbReference>
<dbReference type="PANTHER" id="PTHR19302:SF33">
    <property type="entry name" value="GAMMA-TUBULIN COMPLEX COMPONENT 5"/>
    <property type="match status" value="1"/>
</dbReference>
<dbReference type="OrthoDB" id="66546at2759"/>
<dbReference type="GO" id="GO:0051225">
    <property type="term" value="P:spindle assembly"/>
    <property type="evidence" value="ECO:0007669"/>
    <property type="project" value="TreeGrafter"/>
</dbReference>
<feature type="domain" description="Gamma tubulin complex component C-terminal" evidence="7">
    <location>
        <begin position="530"/>
        <end position="763"/>
    </location>
</feature>
<reference evidence="10 11" key="1">
    <citation type="submission" date="2017-06" db="EMBL/GenBank/DDBJ databases">
        <title>Ant-infecting Ophiocordyceps genomes reveal a high diversity of potential behavioral manipulation genes and a possible major role for enterotoxins.</title>
        <authorList>
            <person name="De Bekker C."/>
            <person name="Evans H.C."/>
            <person name="Brachmann A."/>
            <person name="Hughes D.P."/>
        </authorList>
    </citation>
    <scope>NUCLEOTIDE SEQUENCE [LARGE SCALE GENOMIC DNA]</scope>
    <source>
        <strain evidence="10 11">Map64</strain>
    </source>
</reference>
<feature type="domain" description="Gamma-Tubulin ring complex non-core subunit mod21 N-terminal" evidence="8">
    <location>
        <begin position="67"/>
        <end position="151"/>
    </location>
</feature>
<dbReference type="AlphaFoldDB" id="A0A2C5Y926"/>
<dbReference type="InterPro" id="IPR032797">
    <property type="entry name" value="Mod21_N"/>
</dbReference>
<evidence type="ECO:0000256" key="1">
    <source>
        <dbReference type="ARBA" id="ARBA00010337"/>
    </source>
</evidence>
<accession>A0A2C5Y926</accession>
<evidence type="ECO:0000256" key="4">
    <source>
        <dbReference type="ARBA" id="ARBA00023212"/>
    </source>
</evidence>
<proteinExistence type="inferred from homology"/>
<dbReference type="PANTHER" id="PTHR19302">
    <property type="entry name" value="GAMMA TUBULIN COMPLEX PROTEIN"/>
    <property type="match status" value="1"/>
</dbReference>
<dbReference type="STRING" id="1399860.A0A2C5Y926"/>
<name>A0A2C5Y926_9HYPO</name>
<dbReference type="InterPro" id="IPR007259">
    <property type="entry name" value="GCP"/>
</dbReference>
<dbReference type="GO" id="GO:0000922">
    <property type="term" value="C:spindle pole"/>
    <property type="evidence" value="ECO:0007669"/>
    <property type="project" value="InterPro"/>
</dbReference>
<dbReference type="CDD" id="cd22572">
    <property type="entry name" value="GCP5_NTD"/>
    <property type="match status" value="1"/>
</dbReference>
<evidence type="ECO:0000256" key="6">
    <source>
        <dbReference type="SAM" id="MobiDB-lite"/>
    </source>
</evidence>
<feature type="domain" description="Gamma tubulin complex component protein N-terminal" evidence="9">
    <location>
        <begin position="226"/>
        <end position="526"/>
    </location>
</feature>
<evidence type="ECO:0000313" key="11">
    <source>
        <dbReference type="Proteomes" id="UP000226192"/>
    </source>
</evidence>
<keyword evidence="11" id="KW-1185">Reference proteome</keyword>
<dbReference type="GO" id="GO:0007020">
    <property type="term" value="P:microtubule nucleation"/>
    <property type="evidence" value="ECO:0007669"/>
    <property type="project" value="InterPro"/>
</dbReference>
<evidence type="ECO:0000313" key="10">
    <source>
        <dbReference type="EMBL" id="PHH63464.1"/>
    </source>
</evidence>
<sequence>MAFAARLGPLTEELIEASTQLTAQNSPTRFRAVRDATLAKLKSHQCLDTNPFQVVNNLQGLDERFRVNHRDGLADALLQRLDALQQRSFKWHCEILHVLLELSDQPTFKTRLSDVEALQQPVQDDPVELCLEEIAKEEGWDREEGIWRTISYSDDSTEDEYHGRSTSESQATSDTGQGATDTALHQVILDAEDYETLQLVQEAQEWRTSVASSHEAKIDVAEEHVIREVLFMLQGYDCTLFDESNSPNPSYQLANVAWETYRGVMDTFAEYGRKLRILRDFADKRHGVPHIQALSHGVSVRLAQLDGNLSAIEARFAAPTEQVVVSLIALRDQVAPWLEPLVTLSPIIAQVHDAETFGYLELMFDATCAAQVSSTHEIFEFLARCFIECFNVYIVPIRCWMDEGKQLPSHELMLIAEASREVPLGDTWESRFSICSTDNGIKAPRFLDPAVVDIYNAGKNVVLLRMLGNYSSIDFEGEEPALTYEAICQAGLELAPFADVFGAAFDGWIQSKYRKTSTTLKRTLFDDWGLTTMLEALQTLYLMADGCAAASLCDDMFDRVEAATTNWHDRYALTAAAQRAFATSMAVDTSRLSVSIDAAGQTLAAAGRDSVKAVLPHVRLEYRLPWPVQMIVRPQSLRDYQSVFTLLLQVRRAMRALQRSWTHDTWSAPAAFYSARSRLVWFCTTLQTYLTAMVLEPGAVQMRRDVDGAADVDAMIRVHDEAIRLMVEKACLGDESVAIRHGVLAVLDMALALDKARGDGKGEESPWEAMEAEFDTRVRLVQAELIQMARKMSGRASASWQVFADMLDTGSS</sequence>
<keyword evidence="3 5" id="KW-0493">Microtubule</keyword>
<keyword evidence="2 5" id="KW-0963">Cytoplasm</keyword>
<dbReference type="GO" id="GO:0000278">
    <property type="term" value="P:mitotic cell cycle"/>
    <property type="evidence" value="ECO:0007669"/>
    <property type="project" value="TreeGrafter"/>
</dbReference>
<dbReference type="GO" id="GO:0051321">
    <property type="term" value="P:meiotic cell cycle"/>
    <property type="evidence" value="ECO:0007669"/>
    <property type="project" value="TreeGrafter"/>
</dbReference>
<feature type="region of interest" description="Disordered" evidence="6">
    <location>
        <begin position="156"/>
        <end position="178"/>
    </location>
</feature>
<dbReference type="GO" id="GO:0031122">
    <property type="term" value="P:cytoplasmic microtubule organization"/>
    <property type="evidence" value="ECO:0007669"/>
    <property type="project" value="TreeGrafter"/>
</dbReference>
<evidence type="ECO:0000259" key="8">
    <source>
        <dbReference type="Pfam" id="PF14609"/>
    </source>
</evidence>
<dbReference type="InterPro" id="IPR040457">
    <property type="entry name" value="GCP_C"/>
</dbReference>
<dbReference type="Pfam" id="PF04130">
    <property type="entry name" value="GCP_C_terminal"/>
    <property type="match status" value="1"/>
</dbReference>
<evidence type="ECO:0000256" key="5">
    <source>
        <dbReference type="RuleBase" id="RU363050"/>
    </source>
</evidence>
<comment type="similarity">
    <text evidence="1 5">Belongs to the TUBGCP family.</text>
</comment>
<comment type="subcellular location">
    <subcellularLocation>
        <location evidence="5">Cytoplasm</location>
        <location evidence="5">Cytoskeleton</location>
        <location evidence="5">Microtubule organizing center</location>
    </subcellularLocation>
</comment>
<dbReference type="Pfam" id="PF17681">
    <property type="entry name" value="GCP_N_terminal"/>
    <property type="match status" value="1"/>
</dbReference>
<dbReference type="GO" id="GO:0005816">
    <property type="term" value="C:spindle pole body"/>
    <property type="evidence" value="ECO:0007669"/>
    <property type="project" value="UniProtKB-ARBA"/>
</dbReference>
<organism evidence="10 11">
    <name type="scientific">Ophiocordyceps australis</name>
    <dbReference type="NCBI Taxonomy" id="1399860"/>
    <lineage>
        <taxon>Eukaryota</taxon>
        <taxon>Fungi</taxon>
        <taxon>Dikarya</taxon>
        <taxon>Ascomycota</taxon>
        <taxon>Pezizomycotina</taxon>
        <taxon>Sordariomycetes</taxon>
        <taxon>Hypocreomycetidae</taxon>
        <taxon>Hypocreales</taxon>
        <taxon>Ophiocordycipitaceae</taxon>
        <taxon>Ophiocordyceps</taxon>
    </lineage>
</organism>
<evidence type="ECO:0000256" key="2">
    <source>
        <dbReference type="ARBA" id="ARBA00022490"/>
    </source>
</evidence>
<dbReference type="GO" id="GO:0043015">
    <property type="term" value="F:gamma-tubulin binding"/>
    <property type="evidence" value="ECO:0007669"/>
    <property type="project" value="InterPro"/>
</dbReference>
<dbReference type="EMBL" id="NJET01000049">
    <property type="protein sequence ID" value="PHH63464.1"/>
    <property type="molecule type" value="Genomic_DNA"/>
</dbReference>